<evidence type="ECO:0000313" key="3">
    <source>
        <dbReference type="Proteomes" id="UP000426265"/>
    </source>
</evidence>
<dbReference type="Proteomes" id="UP000426265">
    <property type="component" value="Unassembled WGS sequence"/>
</dbReference>
<reference evidence="2 3" key="1">
    <citation type="submission" date="2019-11" db="EMBL/GenBank/DDBJ databases">
        <authorList>
            <person name="Jiao W.-B."/>
            <person name="Schneeberger K."/>
        </authorList>
    </citation>
    <scope>NUCLEOTIDE SEQUENCE [LARGE SCALE GENOMIC DNA]</scope>
    <source>
        <strain evidence="3">cv. An-1</strain>
    </source>
</reference>
<organism evidence="2 3">
    <name type="scientific">Arabidopsis thaliana</name>
    <name type="common">Mouse-ear cress</name>
    <dbReference type="NCBI Taxonomy" id="3702"/>
    <lineage>
        <taxon>Eukaryota</taxon>
        <taxon>Viridiplantae</taxon>
        <taxon>Streptophyta</taxon>
        <taxon>Embryophyta</taxon>
        <taxon>Tracheophyta</taxon>
        <taxon>Spermatophyta</taxon>
        <taxon>Magnoliopsida</taxon>
        <taxon>eudicotyledons</taxon>
        <taxon>Gunneridae</taxon>
        <taxon>Pentapetalae</taxon>
        <taxon>rosids</taxon>
        <taxon>malvids</taxon>
        <taxon>Brassicales</taxon>
        <taxon>Brassicaceae</taxon>
        <taxon>Camelineae</taxon>
        <taxon>Arabidopsis</taxon>
    </lineage>
</organism>
<dbReference type="SUPFAM" id="SSF57095">
    <property type="entry name" value="Scorpion toxin-like"/>
    <property type="match status" value="1"/>
</dbReference>
<dbReference type="AlphaFoldDB" id="A0A654FBK3"/>
<dbReference type="Gene3D" id="3.30.30.10">
    <property type="entry name" value="Knottin, scorpion toxin-like"/>
    <property type="match status" value="1"/>
</dbReference>
<sequence length="79" mass="8678">MASSGKCVFLVFLCMVALLAPSEVHAKSMVEVNAAHKWYIVEGLCSKFPDCNKHCKEQKFPGGTCLKLGVNMMCTCIYS</sequence>
<gene>
    <name evidence="2" type="ORF">AN1_LOCUS14289</name>
</gene>
<protein>
    <submittedName>
        <fullName evidence="2">Uncharacterized protein</fullName>
    </submittedName>
</protein>
<keyword evidence="1" id="KW-0732">Signal</keyword>
<evidence type="ECO:0000313" key="2">
    <source>
        <dbReference type="EMBL" id="VYS58844.1"/>
    </source>
</evidence>
<feature type="chain" id="PRO_5024908561" evidence="1">
    <location>
        <begin position="27"/>
        <end position="79"/>
    </location>
</feature>
<accession>A0A654FBK3</accession>
<dbReference type="RefSeq" id="NP_001030786.1">
    <property type="nucleotide sequence ID" value="NM_001035709.1"/>
</dbReference>
<dbReference type="KEGG" id="ath:AT3G27835"/>
<dbReference type="ExpressionAtlas" id="A0A654FBK3">
    <property type="expression patterns" value="baseline and differential"/>
</dbReference>
<dbReference type="SMR" id="A0A654FBK3"/>
<feature type="signal peptide" evidence="1">
    <location>
        <begin position="1"/>
        <end position="26"/>
    </location>
</feature>
<dbReference type="EMBL" id="CACRSJ010000106">
    <property type="protein sequence ID" value="VYS58844.1"/>
    <property type="molecule type" value="Genomic_DNA"/>
</dbReference>
<dbReference type="OMA" id="PGGKCIK"/>
<proteinExistence type="predicted"/>
<evidence type="ECO:0000256" key="1">
    <source>
        <dbReference type="SAM" id="SignalP"/>
    </source>
</evidence>
<name>A0A654FBK3_ARATH</name>
<dbReference type="InterPro" id="IPR036574">
    <property type="entry name" value="Scorpion_toxin-like_sf"/>
</dbReference>